<dbReference type="OrthoDB" id="1928766at2759"/>
<proteinExistence type="predicted"/>
<protein>
    <recommendedName>
        <fullName evidence="3">Reverse transcriptase Ty1/copia-type domain-containing protein</fullName>
    </recommendedName>
</protein>
<evidence type="ECO:0000313" key="1">
    <source>
        <dbReference type="EMBL" id="RDY03194.1"/>
    </source>
</evidence>
<dbReference type="Proteomes" id="UP000257109">
    <property type="component" value="Unassembled WGS sequence"/>
</dbReference>
<comment type="caution">
    <text evidence="1">The sequence shown here is derived from an EMBL/GenBank/DDBJ whole genome shotgun (WGS) entry which is preliminary data.</text>
</comment>
<evidence type="ECO:0000313" key="2">
    <source>
        <dbReference type="Proteomes" id="UP000257109"/>
    </source>
</evidence>
<feature type="non-terminal residue" evidence="1">
    <location>
        <position position="1"/>
    </location>
</feature>
<keyword evidence="2" id="KW-1185">Reference proteome</keyword>
<sequence>MKHETVKLKEVGFSKEVDYMTWLSNVVLVKKSNSKWRMCVDYTDLIKAFNGASSFEILSFLDAYSNYS</sequence>
<dbReference type="InterPro" id="IPR043502">
    <property type="entry name" value="DNA/RNA_pol_sf"/>
</dbReference>
<dbReference type="AlphaFoldDB" id="A0A371HKC7"/>
<dbReference type="SUPFAM" id="SSF56672">
    <property type="entry name" value="DNA/RNA polymerases"/>
    <property type="match status" value="1"/>
</dbReference>
<gene>
    <name evidence="1" type="ORF">CR513_13252</name>
</gene>
<organism evidence="1 2">
    <name type="scientific">Mucuna pruriens</name>
    <name type="common">Velvet bean</name>
    <name type="synonym">Dolichos pruriens</name>
    <dbReference type="NCBI Taxonomy" id="157652"/>
    <lineage>
        <taxon>Eukaryota</taxon>
        <taxon>Viridiplantae</taxon>
        <taxon>Streptophyta</taxon>
        <taxon>Embryophyta</taxon>
        <taxon>Tracheophyta</taxon>
        <taxon>Spermatophyta</taxon>
        <taxon>Magnoliopsida</taxon>
        <taxon>eudicotyledons</taxon>
        <taxon>Gunneridae</taxon>
        <taxon>Pentapetalae</taxon>
        <taxon>rosids</taxon>
        <taxon>fabids</taxon>
        <taxon>Fabales</taxon>
        <taxon>Fabaceae</taxon>
        <taxon>Papilionoideae</taxon>
        <taxon>50 kb inversion clade</taxon>
        <taxon>NPAAA clade</taxon>
        <taxon>indigoferoid/millettioid clade</taxon>
        <taxon>Phaseoleae</taxon>
        <taxon>Mucuna</taxon>
    </lineage>
</organism>
<evidence type="ECO:0008006" key="3">
    <source>
        <dbReference type="Google" id="ProtNLM"/>
    </source>
</evidence>
<dbReference type="Gene3D" id="3.10.10.10">
    <property type="entry name" value="HIV Type 1 Reverse Transcriptase, subunit A, domain 1"/>
    <property type="match status" value="1"/>
</dbReference>
<accession>A0A371HKC7</accession>
<reference evidence="1" key="1">
    <citation type="submission" date="2018-05" db="EMBL/GenBank/DDBJ databases">
        <title>Draft genome of Mucuna pruriens seed.</title>
        <authorList>
            <person name="Nnadi N.E."/>
            <person name="Vos R."/>
            <person name="Hasami M.H."/>
            <person name="Devisetty U.K."/>
            <person name="Aguiy J.C."/>
        </authorList>
    </citation>
    <scope>NUCLEOTIDE SEQUENCE [LARGE SCALE GENOMIC DNA]</scope>
    <source>
        <strain evidence="1">JCA_2017</strain>
    </source>
</reference>
<dbReference type="EMBL" id="QJKJ01002366">
    <property type="protein sequence ID" value="RDY03194.1"/>
    <property type="molecule type" value="Genomic_DNA"/>
</dbReference>
<name>A0A371HKC7_MUCPR</name>